<reference evidence="2 3" key="1">
    <citation type="submission" date="2016-01" db="EMBL/GenBank/DDBJ databases">
        <title>Biosynthesis of antibiotic leucinostatins and their inhibition on Phytophthora in bio-control Purpureocillium lilacinum.</title>
        <authorList>
            <person name="Wang G."/>
            <person name="Liu Z."/>
            <person name="Lin R."/>
            <person name="Li E."/>
            <person name="Mao Z."/>
            <person name="Ling J."/>
            <person name="Yin W."/>
            <person name="Xie B."/>
        </authorList>
    </citation>
    <scope>NUCLEOTIDE SEQUENCE [LARGE SCALE GENOMIC DNA]</scope>
    <source>
        <strain evidence="2">PLBJ-1</strain>
    </source>
</reference>
<dbReference type="Proteomes" id="UP000078240">
    <property type="component" value="Unassembled WGS sequence"/>
</dbReference>
<proteinExistence type="predicted"/>
<dbReference type="EMBL" id="LSBH01000004">
    <property type="protein sequence ID" value="OAQ79943.1"/>
    <property type="molecule type" value="Genomic_DNA"/>
</dbReference>
<accession>A0A179GRK7</accession>
<name>A0A179GRK7_PURLI</name>
<evidence type="ECO:0000313" key="2">
    <source>
        <dbReference type="EMBL" id="OAQ79943.1"/>
    </source>
</evidence>
<gene>
    <name evidence="2" type="ORF">VFPBJ_05528</name>
</gene>
<dbReference type="AlphaFoldDB" id="A0A179GRK7"/>
<evidence type="ECO:0000256" key="1">
    <source>
        <dbReference type="SAM" id="MobiDB-lite"/>
    </source>
</evidence>
<sequence>MALLTCSDKRAAKHTEHRRPLSLFAVGLRRRAPVLGRRSVTTKGGPPHSLTPRSKPAALPPPLSHDRTQSPFFRVHLDPIAAICPNRVPTSLSPFFAVFPHVAASRPGLPPPCLDDCGWWLLAWARAEWLAFLS</sequence>
<comment type="caution">
    <text evidence="2">The sequence shown here is derived from an EMBL/GenBank/DDBJ whole genome shotgun (WGS) entry which is preliminary data.</text>
</comment>
<protein>
    <submittedName>
        <fullName evidence="2">Uncharacterized protein</fullName>
    </submittedName>
</protein>
<organism evidence="2 3">
    <name type="scientific">Purpureocillium lilacinum</name>
    <name type="common">Paecilomyces lilacinus</name>
    <dbReference type="NCBI Taxonomy" id="33203"/>
    <lineage>
        <taxon>Eukaryota</taxon>
        <taxon>Fungi</taxon>
        <taxon>Dikarya</taxon>
        <taxon>Ascomycota</taxon>
        <taxon>Pezizomycotina</taxon>
        <taxon>Sordariomycetes</taxon>
        <taxon>Hypocreomycetidae</taxon>
        <taxon>Hypocreales</taxon>
        <taxon>Ophiocordycipitaceae</taxon>
        <taxon>Purpureocillium</taxon>
    </lineage>
</organism>
<evidence type="ECO:0000313" key="3">
    <source>
        <dbReference type="Proteomes" id="UP000078240"/>
    </source>
</evidence>
<feature type="region of interest" description="Disordered" evidence="1">
    <location>
        <begin position="35"/>
        <end position="64"/>
    </location>
</feature>